<dbReference type="Pfam" id="PF18765">
    <property type="entry name" value="Polbeta"/>
    <property type="match status" value="1"/>
</dbReference>
<evidence type="ECO:0000256" key="3">
    <source>
        <dbReference type="ARBA" id="ARBA00022695"/>
    </source>
</evidence>
<keyword evidence="2" id="KW-0808">Transferase</keyword>
<evidence type="ECO:0000313" key="10">
    <source>
        <dbReference type="Proteomes" id="UP000178372"/>
    </source>
</evidence>
<gene>
    <name evidence="9" type="ORF">A2690_01935</name>
</gene>
<evidence type="ECO:0000256" key="2">
    <source>
        <dbReference type="ARBA" id="ARBA00022679"/>
    </source>
</evidence>
<dbReference type="InterPro" id="IPR043519">
    <property type="entry name" value="NT_sf"/>
</dbReference>
<dbReference type="GO" id="GO:0016779">
    <property type="term" value="F:nucleotidyltransferase activity"/>
    <property type="evidence" value="ECO:0007669"/>
    <property type="project" value="UniProtKB-KW"/>
</dbReference>
<comment type="caution">
    <text evidence="9">The sequence shown here is derived from an EMBL/GenBank/DDBJ whole genome shotgun (WGS) entry which is preliminary data.</text>
</comment>
<evidence type="ECO:0000256" key="7">
    <source>
        <dbReference type="ARBA" id="ARBA00022842"/>
    </source>
</evidence>
<evidence type="ECO:0000313" key="9">
    <source>
        <dbReference type="EMBL" id="OGK16179.1"/>
    </source>
</evidence>
<keyword evidence="5" id="KW-0547">Nucleotide-binding</keyword>
<evidence type="ECO:0000256" key="6">
    <source>
        <dbReference type="ARBA" id="ARBA00022840"/>
    </source>
</evidence>
<dbReference type="CDD" id="cd05403">
    <property type="entry name" value="NT_KNTase_like"/>
    <property type="match status" value="1"/>
</dbReference>
<evidence type="ECO:0000256" key="1">
    <source>
        <dbReference type="ARBA" id="ARBA00001946"/>
    </source>
</evidence>
<proteinExistence type="predicted"/>
<dbReference type="SUPFAM" id="SSF81301">
    <property type="entry name" value="Nucleotidyltransferase"/>
    <property type="match status" value="1"/>
</dbReference>
<evidence type="ECO:0000256" key="5">
    <source>
        <dbReference type="ARBA" id="ARBA00022741"/>
    </source>
</evidence>
<sequence>MTNMDTITQKIIPLLEQYGVKKAALFGSYARGDYDDTSDIDILIQPPKGMRLLFVRLKRDLEKSLQKEVDLVSYNGISPYLKESILKHEKRFI</sequence>
<evidence type="ECO:0000256" key="4">
    <source>
        <dbReference type="ARBA" id="ARBA00022723"/>
    </source>
</evidence>
<evidence type="ECO:0000259" key="8">
    <source>
        <dbReference type="Pfam" id="PF18765"/>
    </source>
</evidence>
<dbReference type="GO" id="GO:0046872">
    <property type="term" value="F:metal ion binding"/>
    <property type="evidence" value="ECO:0007669"/>
    <property type="project" value="UniProtKB-KW"/>
</dbReference>
<dbReference type="Proteomes" id="UP000178372">
    <property type="component" value="Unassembled WGS sequence"/>
</dbReference>
<dbReference type="InterPro" id="IPR041633">
    <property type="entry name" value="Polbeta"/>
</dbReference>
<dbReference type="AlphaFoldDB" id="A0A1F7GB94"/>
<dbReference type="GO" id="GO:0005524">
    <property type="term" value="F:ATP binding"/>
    <property type="evidence" value="ECO:0007669"/>
    <property type="project" value="UniProtKB-KW"/>
</dbReference>
<keyword evidence="7" id="KW-0460">Magnesium</keyword>
<reference evidence="9 10" key="1">
    <citation type="journal article" date="2016" name="Nat. Commun.">
        <title>Thousands of microbial genomes shed light on interconnected biogeochemical processes in an aquifer system.</title>
        <authorList>
            <person name="Anantharaman K."/>
            <person name="Brown C.T."/>
            <person name="Hug L.A."/>
            <person name="Sharon I."/>
            <person name="Castelle C.J."/>
            <person name="Probst A.J."/>
            <person name="Thomas B.C."/>
            <person name="Singh A."/>
            <person name="Wilkins M.J."/>
            <person name="Karaoz U."/>
            <person name="Brodie E.L."/>
            <person name="Williams K.H."/>
            <person name="Hubbard S.S."/>
            <person name="Banfield J.F."/>
        </authorList>
    </citation>
    <scope>NUCLEOTIDE SEQUENCE [LARGE SCALE GENOMIC DNA]</scope>
</reference>
<dbReference type="Gene3D" id="3.30.460.10">
    <property type="entry name" value="Beta Polymerase, domain 2"/>
    <property type="match status" value="1"/>
</dbReference>
<keyword evidence="4" id="KW-0479">Metal-binding</keyword>
<keyword evidence="6" id="KW-0067">ATP-binding</keyword>
<dbReference type="EMBL" id="MFZF01000020">
    <property type="protein sequence ID" value="OGK16179.1"/>
    <property type="molecule type" value="Genomic_DNA"/>
</dbReference>
<comment type="cofactor">
    <cofactor evidence="1">
        <name>Mg(2+)</name>
        <dbReference type="ChEBI" id="CHEBI:18420"/>
    </cofactor>
</comment>
<accession>A0A1F7GB94</accession>
<keyword evidence="3" id="KW-0548">Nucleotidyltransferase</keyword>
<feature type="domain" description="Polymerase beta nucleotidyltransferase" evidence="8">
    <location>
        <begin position="9"/>
        <end position="91"/>
    </location>
</feature>
<name>A0A1F7GB94_9BACT</name>
<organism evidence="9 10">
    <name type="scientific">Candidatus Roizmanbacteria bacterium RIFCSPHIGHO2_01_FULL_39_12b</name>
    <dbReference type="NCBI Taxonomy" id="1802030"/>
    <lineage>
        <taxon>Bacteria</taxon>
        <taxon>Candidatus Roizmaniibacteriota</taxon>
    </lineage>
</organism>
<protein>
    <recommendedName>
        <fullName evidence="8">Polymerase beta nucleotidyltransferase domain-containing protein</fullName>
    </recommendedName>
</protein>
<dbReference type="PANTHER" id="PTHR33571:SF14">
    <property type="entry name" value="PROTEIN ADENYLYLTRANSFERASE MJ0435-RELATED"/>
    <property type="match status" value="1"/>
</dbReference>
<dbReference type="PANTHER" id="PTHR33571">
    <property type="entry name" value="SSL8005 PROTEIN"/>
    <property type="match status" value="1"/>
</dbReference>
<dbReference type="InterPro" id="IPR052038">
    <property type="entry name" value="Type-VII_TA_antitoxin"/>
</dbReference>